<dbReference type="Proteomes" id="UP000277766">
    <property type="component" value="Unassembled WGS sequence"/>
</dbReference>
<reference evidence="4 5" key="1">
    <citation type="submission" date="2018-12" db="EMBL/GenBank/DDBJ databases">
        <title>Deinococcus radiophilus ATCC 27603 genome sequencing and assembly.</title>
        <authorList>
            <person name="Maclea K.S."/>
            <person name="Maynard C.R."/>
        </authorList>
    </citation>
    <scope>NUCLEOTIDE SEQUENCE [LARGE SCALE GENOMIC DNA]</scope>
    <source>
        <strain evidence="4 5">ATCC 27603</strain>
    </source>
</reference>
<gene>
    <name evidence="4" type="ORF">EJ104_01290</name>
</gene>
<dbReference type="GO" id="GO:0015562">
    <property type="term" value="F:efflux transmembrane transporter activity"/>
    <property type="evidence" value="ECO:0007669"/>
    <property type="project" value="TreeGrafter"/>
</dbReference>
<dbReference type="AlphaFoldDB" id="A0A3S0LAP9"/>
<dbReference type="Gene3D" id="2.40.50.100">
    <property type="match status" value="2"/>
</dbReference>
<proteinExistence type="inferred from homology"/>
<feature type="coiled-coil region" evidence="2">
    <location>
        <begin position="174"/>
        <end position="235"/>
    </location>
</feature>
<dbReference type="NCBIfam" id="TIGR01730">
    <property type="entry name" value="RND_mfp"/>
    <property type="match status" value="1"/>
</dbReference>
<dbReference type="PANTHER" id="PTHR30469:SF15">
    <property type="entry name" value="HLYD FAMILY OF SECRETION PROTEINS"/>
    <property type="match status" value="1"/>
</dbReference>
<dbReference type="Gene3D" id="2.40.420.20">
    <property type="match status" value="1"/>
</dbReference>
<dbReference type="Gene3D" id="2.40.30.170">
    <property type="match status" value="1"/>
</dbReference>
<keyword evidence="5" id="KW-1185">Reference proteome</keyword>
<name>A0A3S0LAP9_9DEIO</name>
<dbReference type="RefSeq" id="WP_126350940.1">
    <property type="nucleotide sequence ID" value="NZ_CP086380.1"/>
</dbReference>
<accession>A0A3S0LAP9</accession>
<dbReference type="SUPFAM" id="SSF111369">
    <property type="entry name" value="HlyD-like secretion proteins"/>
    <property type="match status" value="2"/>
</dbReference>
<keyword evidence="3" id="KW-0732">Signal</keyword>
<protein>
    <submittedName>
        <fullName evidence="4">Efflux RND transporter periplasmic adaptor subunit</fullName>
    </submittedName>
</protein>
<dbReference type="PROSITE" id="PS51257">
    <property type="entry name" value="PROKAR_LIPOPROTEIN"/>
    <property type="match status" value="1"/>
</dbReference>
<dbReference type="PANTHER" id="PTHR30469">
    <property type="entry name" value="MULTIDRUG RESISTANCE PROTEIN MDTA"/>
    <property type="match status" value="1"/>
</dbReference>
<dbReference type="InterPro" id="IPR006143">
    <property type="entry name" value="RND_pump_MFP"/>
</dbReference>
<dbReference type="GO" id="GO:1990281">
    <property type="term" value="C:efflux pump complex"/>
    <property type="evidence" value="ECO:0007669"/>
    <property type="project" value="TreeGrafter"/>
</dbReference>
<evidence type="ECO:0000256" key="3">
    <source>
        <dbReference type="SAM" id="SignalP"/>
    </source>
</evidence>
<evidence type="ECO:0000256" key="1">
    <source>
        <dbReference type="ARBA" id="ARBA00009477"/>
    </source>
</evidence>
<sequence length="419" mass="43197">MKKTLSLTWLLFGALALVSCTPTETTAQTATVTTETATPVSKAAAQPVRVTTARTGELQVERRVTGSTEARRVSNVAALSSGALLSYAVAEGASVAQGQVVAQLDTTDAEQALANARSQLDQARLGLASSRQSLTENRTALEASVTAALSSLNVAQRELNRTETASPAATASQLDAARDRVTQARAGVAQAQAQLDLNRAGQGAGGSLDVSQAQVSAAETAVAQAESRLARARVTAPFAGVVSAYLVQPGEFAGQGSPVFRLVDTSSVRATFRVTPQDAAQLPPGTRLNLGYGGTNYVAVIEDGEQIAAEDRQVPLRARIEGGSEIPLGASVNLRYRLNLASGVLVPGQAIGMDNGQNYVYLAGGTVARRQDVTVVAESDGQAVVTGLDDGATVIYPLISSLRDGAAIEVQAQPEGDGQ</sequence>
<organism evidence="4 5">
    <name type="scientific">Deinococcus radiophilus</name>
    <dbReference type="NCBI Taxonomy" id="32062"/>
    <lineage>
        <taxon>Bacteria</taxon>
        <taxon>Thermotogati</taxon>
        <taxon>Deinococcota</taxon>
        <taxon>Deinococci</taxon>
        <taxon>Deinococcales</taxon>
        <taxon>Deinococcaceae</taxon>
        <taxon>Deinococcus</taxon>
    </lineage>
</organism>
<evidence type="ECO:0000313" key="5">
    <source>
        <dbReference type="Proteomes" id="UP000277766"/>
    </source>
</evidence>
<keyword evidence="2" id="KW-0175">Coiled coil</keyword>
<dbReference type="OrthoDB" id="9806939at2"/>
<feature type="signal peptide" evidence="3">
    <location>
        <begin position="1"/>
        <end position="27"/>
    </location>
</feature>
<dbReference type="EMBL" id="RXPE01000001">
    <property type="protein sequence ID" value="RTR30912.1"/>
    <property type="molecule type" value="Genomic_DNA"/>
</dbReference>
<evidence type="ECO:0000256" key="2">
    <source>
        <dbReference type="SAM" id="Coils"/>
    </source>
</evidence>
<comment type="caution">
    <text evidence="4">The sequence shown here is derived from an EMBL/GenBank/DDBJ whole genome shotgun (WGS) entry which is preliminary data.</text>
</comment>
<dbReference type="Gene3D" id="1.10.287.470">
    <property type="entry name" value="Helix hairpin bin"/>
    <property type="match status" value="2"/>
</dbReference>
<evidence type="ECO:0000313" key="4">
    <source>
        <dbReference type="EMBL" id="RTR30912.1"/>
    </source>
</evidence>
<comment type="similarity">
    <text evidence="1">Belongs to the membrane fusion protein (MFP) (TC 8.A.1) family.</text>
</comment>
<feature type="chain" id="PRO_5018784057" evidence="3">
    <location>
        <begin position="28"/>
        <end position="419"/>
    </location>
</feature>